<evidence type="ECO:0000259" key="3">
    <source>
        <dbReference type="Pfam" id="PF18359"/>
    </source>
</evidence>
<feature type="region of interest" description="Disordered" evidence="1">
    <location>
        <begin position="168"/>
        <end position="289"/>
    </location>
</feature>
<feature type="compositionally biased region" description="Basic and acidic residues" evidence="1">
    <location>
        <begin position="168"/>
        <end position="183"/>
    </location>
</feature>
<dbReference type="AlphaFoldDB" id="A0AAV2ZAB9"/>
<feature type="compositionally biased region" description="Acidic residues" evidence="1">
    <location>
        <begin position="191"/>
        <end position="207"/>
    </location>
</feature>
<evidence type="ECO:0000313" key="5">
    <source>
        <dbReference type="Proteomes" id="UP001146120"/>
    </source>
</evidence>
<reference evidence="4" key="1">
    <citation type="submission" date="2022-11" db="EMBL/GenBank/DDBJ databases">
        <authorList>
            <person name="Morgan W.R."/>
            <person name="Tartar A."/>
        </authorList>
    </citation>
    <scope>NUCLEOTIDE SEQUENCE</scope>
    <source>
        <strain evidence="4">ARSEF 373</strain>
    </source>
</reference>
<keyword evidence="5" id="KW-1185">Reference proteome</keyword>
<feature type="domain" description="Histone methyltransferase Tudor" evidence="3">
    <location>
        <begin position="111"/>
        <end position="154"/>
    </location>
</feature>
<protein>
    <recommendedName>
        <fullName evidence="3">Histone methyltransferase Tudor domain-containing protein</fullName>
    </recommendedName>
</protein>
<dbReference type="InterPro" id="IPR041291">
    <property type="entry name" value="TUDOR_5"/>
</dbReference>
<feature type="region of interest" description="Disordered" evidence="1">
    <location>
        <begin position="26"/>
        <end position="80"/>
    </location>
</feature>
<keyword evidence="2" id="KW-0732">Signal</keyword>
<evidence type="ECO:0000313" key="4">
    <source>
        <dbReference type="EMBL" id="DBA02582.1"/>
    </source>
</evidence>
<feature type="compositionally biased region" description="Basic residues" evidence="1">
    <location>
        <begin position="38"/>
        <end position="49"/>
    </location>
</feature>
<dbReference type="SUPFAM" id="SSF63748">
    <property type="entry name" value="Tudor/PWWP/MBT"/>
    <property type="match status" value="1"/>
</dbReference>
<evidence type="ECO:0000256" key="1">
    <source>
        <dbReference type="SAM" id="MobiDB-lite"/>
    </source>
</evidence>
<organism evidence="4 5">
    <name type="scientific">Lagenidium giganteum</name>
    <dbReference type="NCBI Taxonomy" id="4803"/>
    <lineage>
        <taxon>Eukaryota</taxon>
        <taxon>Sar</taxon>
        <taxon>Stramenopiles</taxon>
        <taxon>Oomycota</taxon>
        <taxon>Peronosporomycetes</taxon>
        <taxon>Pythiales</taxon>
        <taxon>Pythiaceae</taxon>
    </lineage>
</organism>
<feature type="chain" id="PRO_5043573354" description="Histone methyltransferase Tudor domain-containing protein" evidence="2">
    <location>
        <begin position="26"/>
        <end position="289"/>
    </location>
</feature>
<comment type="caution">
    <text evidence="4">The sequence shown here is derived from an EMBL/GenBank/DDBJ whole genome shotgun (WGS) entry which is preliminary data.</text>
</comment>
<reference evidence="4" key="2">
    <citation type="journal article" date="2023" name="Microbiol Resour">
        <title>Decontamination and Annotation of the Draft Genome Sequence of the Oomycete Lagenidium giganteum ARSEF 373.</title>
        <authorList>
            <person name="Morgan W.R."/>
            <person name="Tartar A."/>
        </authorList>
    </citation>
    <scope>NUCLEOTIDE SEQUENCE</scope>
    <source>
        <strain evidence="4">ARSEF 373</strain>
    </source>
</reference>
<feature type="signal peptide" evidence="2">
    <location>
        <begin position="1"/>
        <end position="25"/>
    </location>
</feature>
<dbReference type="Pfam" id="PF18359">
    <property type="entry name" value="Tudor_5"/>
    <property type="match status" value="1"/>
</dbReference>
<evidence type="ECO:0000256" key="2">
    <source>
        <dbReference type="SAM" id="SignalP"/>
    </source>
</evidence>
<accession>A0AAV2ZAB9</accession>
<dbReference type="Proteomes" id="UP001146120">
    <property type="component" value="Unassembled WGS sequence"/>
</dbReference>
<name>A0AAV2ZAB9_9STRA</name>
<feature type="compositionally biased region" description="Basic and acidic residues" evidence="1">
    <location>
        <begin position="59"/>
        <end position="68"/>
    </location>
</feature>
<proteinExistence type="predicted"/>
<sequence length="289" mass="32244">MASARIWATLLLLALSLAVWKWLRSTQPPAEKTEERKKTKKRTKKKTKKTNTPETAPVAHEHEPHVSESEDASDSDDGLSAAQVLARRRFKPKAVGGASVNPATAAQSVRYQVGQRVLARYQGGSDWFPGVIVEVRRGNEYHVQYDDGALEHRVAHNLIKELTEETTEAIKESDQFETTKPDPSEPNNYDGESDSDDYEEEEDEDDGWQVVGGPTTIKRRAAATSGASTNVAAGDGLTKRQRESRRKRERKKEIRDMARAQAQEQGLHARWGGTNSKMRYVPPPTATPQ</sequence>
<dbReference type="Gene3D" id="2.30.30.140">
    <property type="match status" value="1"/>
</dbReference>
<gene>
    <name evidence="4" type="ORF">N0F65_011954</name>
</gene>
<dbReference type="CDD" id="cd04508">
    <property type="entry name" value="Tudor_SF"/>
    <property type="match status" value="1"/>
</dbReference>
<dbReference type="EMBL" id="DAKRPA010000029">
    <property type="protein sequence ID" value="DBA02582.1"/>
    <property type="molecule type" value="Genomic_DNA"/>
</dbReference>